<dbReference type="AlphaFoldDB" id="Q22N31"/>
<reference evidence="2" key="3">
    <citation type="submission" date="2014-02" db="EMBL/GenBank/DDBJ databases">
        <title>Annotation update of Tetrahymena thermophila SB210.</title>
        <authorList>
            <person name="Bidwell S."/>
            <person name="Michalis H.M."/>
            <person name="Zafar N."/>
            <person name="Joardar V."/>
            <person name="Miao W."/>
            <person name="Russ C."/>
            <person name="Eisen J."/>
            <person name="Wu M."/>
            <person name="Wu D."/>
            <person name="Nierman W."/>
            <person name="Orias E."/>
            <person name="Delcher A."/>
            <person name="Salzberg S."/>
            <person name="Coyne R."/>
        </authorList>
    </citation>
    <scope>NUCLEOTIDE SEQUENCE</scope>
    <source>
        <strain evidence="2">SB210</strain>
    </source>
</reference>
<dbReference type="EMBL" id="GG662815">
    <property type="protein sequence ID" value="EAR89703.1"/>
    <property type="molecule type" value="Genomic_DNA"/>
</dbReference>
<dbReference type="InParanoid" id="Q22N31"/>
<dbReference type="RefSeq" id="XP_977279.3">
    <property type="nucleotide sequence ID" value="XM_972186.3"/>
</dbReference>
<organism evidence="2 4">
    <name type="scientific">Tetrahymena thermophila (strain SB210)</name>
    <dbReference type="NCBI Taxonomy" id="312017"/>
    <lineage>
        <taxon>Eukaryota</taxon>
        <taxon>Sar</taxon>
        <taxon>Alveolata</taxon>
        <taxon>Ciliophora</taxon>
        <taxon>Intramacronucleata</taxon>
        <taxon>Oligohymenophorea</taxon>
        <taxon>Hymenostomatida</taxon>
        <taxon>Tetrahymenina</taxon>
        <taxon>Tetrahymenidae</taxon>
        <taxon>Tetrahymena</taxon>
    </lineage>
</organism>
<accession>Q22N31</accession>
<proteinExistence type="predicted"/>
<dbReference type="HOGENOM" id="CLU_149002_0_0_1"/>
<evidence type="ECO:0000313" key="3">
    <source>
        <dbReference type="EMBL" id="EAR89703.1"/>
    </source>
</evidence>
<feature type="coiled-coil region" evidence="1">
    <location>
        <begin position="76"/>
        <end position="110"/>
    </location>
</feature>
<dbReference type="KEGG" id="tet:TTHERM_01412070"/>
<sequence>MSEERDKQLKQEENDLITQIDRLERGIVLRENQINSMKSMMIEVKAQVSEAKMKCDQSDLNIIQLNNQIKIKDQDLKQVLRDKELLFSKLQTLERECDKVKESIEELKHQI</sequence>
<dbReference type="KEGG" id="tet:TTHERM_01657030"/>
<keyword evidence="1" id="KW-0175">Coiled coil</keyword>
<dbReference type="EMBL" id="GG662859">
    <property type="protein sequence ID" value="EAR86684.3"/>
    <property type="molecule type" value="Genomic_DNA"/>
</dbReference>
<evidence type="ECO:0000313" key="4">
    <source>
        <dbReference type="Proteomes" id="UP000009168"/>
    </source>
</evidence>
<dbReference type="RefSeq" id="XP_001009948.1">
    <property type="nucleotide sequence ID" value="XM_001009948.1"/>
</dbReference>
<reference evidence="2" key="2">
    <citation type="submission" date="2008-09" db="EMBL/GenBank/DDBJ databases">
        <authorList>
            <person name="Eisen J.A."/>
            <person name="Wu M."/>
            <person name="Wu D."/>
            <person name="Nierman W.C."/>
            <person name="Orias E."/>
            <person name="Delcher A.L."/>
            <person name="Salzberg S.L."/>
        </authorList>
    </citation>
    <scope>NUCLEOTIDE SEQUENCE</scope>
    <source>
        <strain evidence="2">SB210</strain>
    </source>
</reference>
<accession>Q22WP3</accession>
<evidence type="ECO:0000313" key="2">
    <source>
        <dbReference type="EMBL" id="EAR86684.3"/>
    </source>
</evidence>
<keyword evidence="4" id="KW-1185">Reference proteome</keyword>
<evidence type="ECO:0000256" key="1">
    <source>
        <dbReference type="SAM" id="Coils"/>
    </source>
</evidence>
<protein>
    <submittedName>
        <fullName evidence="2">Uncharacterized protein</fullName>
    </submittedName>
</protein>
<dbReference type="GeneID" id="7841758"/>
<reference evidence="4" key="1">
    <citation type="journal article" date="2006" name="PLoS Biol.">
        <title>Macronuclear genome sequence of the ciliate Tetrahymena thermophila, a model eukaryote.</title>
        <authorList>
            <person name="Eisen J.A."/>
            <person name="Coyne R.S."/>
            <person name="Wu M."/>
            <person name="Wu D."/>
            <person name="Thiagarajan M."/>
            <person name="Wortman J.R."/>
            <person name="Badger J.H."/>
            <person name="Ren Q."/>
            <person name="Amedeo P."/>
            <person name="Jones K.M."/>
            <person name="Tallon L.J."/>
            <person name="Delcher A.L."/>
            <person name="Salzberg S.L."/>
            <person name="Silva J.C."/>
            <person name="Haas B.J."/>
            <person name="Majoros W.H."/>
            <person name="Farzad M."/>
            <person name="Carlton J.M."/>
            <person name="Smith R.K. Jr."/>
            <person name="Garg J."/>
            <person name="Pearlman R.E."/>
            <person name="Karrer K.M."/>
            <person name="Sun L."/>
            <person name="Manning G."/>
            <person name="Elde N.C."/>
            <person name="Turkewitz A.P."/>
            <person name="Asai D.J."/>
            <person name="Wilkes D.E."/>
            <person name="Wang Y."/>
            <person name="Cai H."/>
            <person name="Collins K."/>
            <person name="Stewart B.A."/>
            <person name="Lee S.R."/>
            <person name="Wilamowska K."/>
            <person name="Weinberg Z."/>
            <person name="Ruzzo W.L."/>
            <person name="Wloga D."/>
            <person name="Gaertig J."/>
            <person name="Frankel J."/>
            <person name="Tsao C.-C."/>
            <person name="Gorovsky M.A."/>
            <person name="Keeling P.J."/>
            <person name="Waller R.F."/>
            <person name="Patron N.J."/>
            <person name="Cherry J.M."/>
            <person name="Stover N.A."/>
            <person name="Krieger C.J."/>
            <person name="del Toro C."/>
            <person name="Ryder H.F."/>
            <person name="Williamson S.C."/>
            <person name="Barbeau R.A."/>
            <person name="Hamilton E.P."/>
            <person name="Orias E."/>
        </authorList>
    </citation>
    <scope>NUCLEOTIDE SEQUENCE [LARGE SCALE GENOMIC DNA]</scope>
    <source>
        <strain evidence="4">SB210</strain>
    </source>
</reference>
<dbReference type="OMA" id="CDNDQEN"/>
<dbReference type="Proteomes" id="UP000009168">
    <property type="component" value="Unassembled WGS sequence"/>
</dbReference>
<dbReference type="GeneID" id="7829105"/>
<gene>
    <name evidence="3" type="ORF">TTHERM_01412070</name>
    <name evidence="2" type="ORF">TTHERM_01657030</name>
</gene>
<name>Q22N31_TETTS</name>